<accession>A0A2T4MGM0</accession>
<evidence type="ECO:0000313" key="3">
    <source>
        <dbReference type="Proteomes" id="UP000646308"/>
    </source>
</evidence>
<dbReference type="GO" id="GO:0016829">
    <property type="term" value="F:lyase activity"/>
    <property type="evidence" value="ECO:0007669"/>
    <property type="project" value="UniProtKB-KW"/>
</dbReference>
<dbReference type="RefSeq" id="WP_107368440.1">
    <property type="nucleotide sequence ID" value="NZ_CP045927.1"/>
</dbReference>
<dbReference type="GeneID" id="57692094"/>
<feature type="domain" description="Rhamnogalacturonase A/B/Epimerase-like pectate lyase" evidence="1">
    <location>
        <begin position="4"/>
        <end position="206"/>
    </location>
</feature>
<gene>
    <name evidence="2" type="ORF">GLV84_01120</name>
</gene>
<name>A0A2T4MGM0_9STAP</name>
<dbReference type="InterPro" id="IPR011050">
    <property type="entry name" value="Pectin_lyase_fold/virulence"/>
</dbReference>
<reference evidence="2" key="1">
    <citation type="submission" date="2019-11" db="EMBL/GenBank/DDBJ databases">
        <title>Whole genome comparisons of Staphylococcus agnetis isolates from cattle and chickens.</title>
        <authorList>
            <person name="Rhoads D."/>
            <person name="Shwani A."/>
            <person name="Adkins P."/>
            <person name="Calcutt M."/>
            <person name="Middleton J."/>
        </authorList>
    </citation>
    <scope>NUCLEOTIDE SEQUENCE</scope>
    <source>
        <strain evidence="2">1387</strain>
    </source>
</reference>
<proteinExistence type="predicted"/>
<keyword evidence="2" id="KW-0456">Lyase</keyword>
<dbReference type="SUPFAM" id="SSF51126">
    <property type="entry name" value="Pectin lyase-like"/>
    <property type="match status" value="1"/>
</dbReference>
<comment type="caution">
    <text evidence="2">The sequence shown here is derived from an EMBL/GenBank/DDBJ whole genome shotgun (WGS) entry which is preliminary data.</text>
</comment>
<sequence length="369" mass="41428">MLKNVKNFGAKTKNKWFDTYGIQRALNVVARNGGGTVYIPKGEYHIAKALKIYQNTTLKLDDEAVLLRKGRDALLKNGSSRKKYYRYEGNGYIKIEGGTFDMNGTECPYNNTAMCLGHAREIEVSHVTFKNIVGGHGIDACGLDGVHIHDCAFLGFADYAGDRWFSEAIQLDLFIEGAFPKFGVNDGTITKNVVIENCYFGNSGEGNMGPWNRAIGSHASRLFHYYENIVIQHNVFEGTQSYALTPLKAKNLFIAYNSFINCAGVLRYLGVYKGKHMVSFDGRIEGKEGGKDLIFIHNDIQNTKMLDTLHIRSHKDAPHQNIDILQNTFSGENNPIQLTGSTDIYIHNNENLPDINQKDVENLYQEHLN</sequence>
<protein>
    <submittedName>
        <fullName evidence="2">Pectate lyase</fullName>
    </submittedName>
</protein>
<dbReference type="InterPro" id="IPR012334">
    <property type="entry name" value="Pectin_lyas_fold"/>
</dbReference>
<dbReference type="InterPro" id="IPR024535">
    <property type="entry name" value="RHGA/B-epi-like_pectate_lyase"/>
</dbReference>
<dbReference type="AlphaFoldDB" id="A0A2T4MGM0"/>
<evidence type="ECO:0000313" key="2">
    <source>
        <dbReference type="EMBL" id="NJI01487.1"/>
    </source>
</evidence>
<evidence type="ECO:0000259" key="1">
    <source>
        <dbReference type="Pfam" id="PF12708"/>
    </source>
</evidence>
<dbReference type="EMBL" id="WMFL01000015">
    <property type="protein sequence ID" value="NJI01487.1"/>
    <property type="molecule type" value="Genomic_DNA"/>
</dbReference>
<organism evidence="2 3">
    <name type="scientific">Staphylococcus agnetis</name>
    <dbReference type="NCBI Taxonomy" id="985762"/>
    <lineage>
        <taxon>Bacteria</taxon>
        <taxon>Bacillati</taxon>
        <taxon>Bacillota</taxon>
        <taxon>Bacilli</taxon>
        <taxon>Bacillales</taxon>
        <taxon>Staphylococcaceae</taxon>
        <taxon>Staphylococcus</taxon>
    </lineage>
</organism>
<dbReference type="Pfam" id="PF12708">
    <property type="entry name" value="Pect-lyase_RHGA_epim"/>
    <property type="match status" value="1"/>
</dbReference>
<dbReference type="Gene3D" id="2.160.20.10">
    <property type="entry name" value="Single-stranded right-handed beta-helix, Pectin lyase-like"/>
    <property type="match status" value="1"/>
</dbReference>
<dbReference type="Proteomes" id="UP000646308">
    <property type="component" value="Unassembled WGS sequence"/>
</dbReference>